<dbReference type="InterPro" id="IPR037522">
    <property type="entry name" value="HD_GYP_dom"/>
</dbReference>
<evidence type="ECO:0000313" key="11">
    <source>
        <dbReference type="EMBL" id="MBE9396866.1"/>
    </source>
</evidence>
<feature type="coiled-coil region" evidence="7">
    <location>
        <begin position="136"/>
        <end position="174"/>
    </location>
</feature>
<dbReference type="GO" id="GO:0008081">
    <property type="term" value="F:phosphoric diester hydrolase activity"/>
    <property type="evidence" value="ECO:0007669"/>
    <property type="project" value="UniProtKB-ARBA"/>
</dbReference>
<sequence length="349" mass="39857">MKFGYHILIVDDVTENIQVVMNILKEQNYQFSFATSGAEALALVDQQDFDLILLDIMMPDMNGFDVCKQIKSQPSLHDDVPIIFLTARTDIDSISQGFALGAVDYIVKPFHPEELIARVGNHLELSHARKLLEFHNITLQRKMEGKEKRIARELENYQKDIIRVLTELMEATSDETGKHIRRVAEVSRLLAQHCNSISDEEAHIIYYAAPMHDIGKISLPHGLLHKPGKLTEAEYSTMRTHTQRAHDFLKHSDRLIMKAADVIAMQHHEKWDGTGYPKGLKGNEIHIYGRIVALADVFDALTHKRSYKDAWSLDDAVDYIQKLKGIHFDPELVDIFSEHIDEIANIIES</sequence>
<dbReference type="PROSITE" id="PS51832">
    <property type="entry name" value="HD_GYP"/>
    <property type="match status" value="1"/>
</dbReference>
<evidence type="ECO:0000259" key="9">
    <source>
        <dbReference type="PROSITE" id="PS51831"/>
    </source>
</evidence>
<name>A0A8J7K6G5_9GAMM</name>
<dbReference type="Pfam" id="PF13487">
    <property type="entry name" value="HD_5"/>
    <property type="match status" value="1"/>
</dbReference>
<evidence type="ECO:0000313" key="12">
    <source>
        <dbReference type="Proteomes" id="UP000640333"/>
    </source>
</evidence>
<evidence type="ECO:0000256" key="4">
    <source>
        <dbReference type="ARBA" id="ARBA00023125"/>
    </source>
</evidence>
<reference evidence="11" key="1">
    <citation type="submission" date="2020-10" db="EMBL/GenBank/DDBJ databases">
        <title>Bacterium isolated from coastal waters sediment.</title>
        <authorList>
            <person name="Chen R.-J."/>
            <person name="Lu D.-C."/>
            <person name="Zhu K.-L."/>
            <person name="Du Z.-J."/>
        </authorList>
    </citation>
    <scope>NUCLEOTIDE SEQUENCE</scope>
    <source>
        <strain evidence="11">N1Y112</strain>
    </source>
</reference>
<comment type="caution">
    <text evidence="11">The sequence shown here is derived from an EMBL/GenBank/DDBJ whole genome shotgun (WGS) entry which is preliminary data.</text>
</comment>
<dbReference type="Gene3D" id="3.40.50.2300">
    <property type="match status" value="1"/>
</dbReference>
<dbReference type="PROSITE" id="PS51831">
    <property type="entry name" value="HD"/>
    <property type="match status" value="1"/>
</dbReference>
<keyword evidence="12" id="KW-1185">Reference proteome</keyword>
<evidence type="ECO:0000259" key="8">
    <source>
        <dbReference type="PROSITE" id="PS50110"/>
    </source>
</evidence>
<proteinExistence type="predicted"/>
<dbReference type="SMART" id="SM00471">
    <property type="entry name" value="HDc"/>
    <property type="match status" value="1"/>
</dbReference>
<evidence type="ECO:0000256" key="6">
    <source>
        <dbReference type="PROSITE-ProRule" id="PRU00169"/>
    </source>
</evidence>
<keyword evidence="5" id="KW-0804">Transcription</keyword>
<evidence type="ECO:0000259" key="10">
    <source>
        <dbReference type="PROSITE" id="PS51832"/>
    </source>
</evidence>
<dbReference type="PROSITE" id="PS50110">
    <property type="entry name" value="RESPONSE_REGULATORY"/>
    <property type="match status" value="1"/>
</dbReference>
<evidence type="ECO:0000256" key="7">
    <source>
        <dbReference type="SAM" id="Coils"/>
    </source>
</evidence>
<dbReference type="SMART" id="SM00448">
    <property type="entry name" value="REC"/>
    <property type="match status" value="1"/>
</dbReference>
<feature type="modified residue" description="4-aspartylphosphate" evidence="6">
    <location>
        <position position="55"/>
    </location>
</feature>
<dbReference type="InterPro" id="IPR052020">
    <property type="entry name" value="Cyclic_di-GMP/3'3'-cGAMP_PDE"/>
</dbReference>
<feature type="domain" description="HD-GYP" evidence="10">
    <location>
        <begin position="154"/>
        <end position="349"/>
    </location>
</feature>
<dbReference type="Proteomes" id="UP000640333">
    <property type="component" value="Unassembled WGS sequence"/>
</dbReference>
<dbReference type="CDD" id="cd00077">
    <property type="entry name" value="HDc"/>
    <property type="match status" value="1"/>
</dbReference>
<dbReference type="AlphaFoldDB" id="A0A8J7K6G5"/>
<gene>
    <name evidence="11" type="ORF">IOQ59_06265</name>
</gene>
<dbReference type="EMBL" id="JADEYS010000005">
    <property type="protein sequence ID" value="MBE9396866.1"/>
    <property type="molecule type" value="Genomic_DNA"/>
</dbReference>
<dbReference type="InterPro" id="IPR006674">
    <property type="entry name" value="HD_domain"/>
</dbReference>
<feature type="domain" description="HD" evidence="9">
    <location>
        <begin position="176"/>
        <end position="301"/>
    </location>
</feature>
<organism evidence="11 12">
    <name type="scientific">Pontibacterium sinense</name>
    <dbReference type="NCBI Taxonomy" id="2781979"/>
    <lineage>
        <taxon>Bacteria</taxon>
        <taxon>Pseudomonadati</taxon>
        <taxon>Pseudomonadota</taxon>
        <taxon>Gammaproteobacteria</taxon>
        <taxon>Oceanospirillales</taxon>
        <taxon>Oceanospirillaceae</taxon>
        <taxon>Pontibacterium</taxon>
    </lineage>
</organism>
<accession>A0A8J7K6G5</accession>
<dbReference type="GO" id="GO:0000160">
    <property type="term" value="P:phosphorelay signal transduction system"/>
    <property type="evidence" value="ECO:0007669"/>
    <property type="project" value="UniProtKB-KW"/>
</dbReference>
<evidence type="ECO:0000256" key="5">
    <source>
        <dbReference type="ARBA" id="ARBA00023163"/>
    </source>
</evidence>
<keyword evidence="2" id="KW-0902">Two-component regulatory system</keyword>
<evidence type="ECO:0000256" key="2">
    <source>
        <dbReference type="ARBA" id="ARBA00023012"/>
    </source>
</evidence>
<keyword evidence="4" id="KW-0238">DNA-binding</keyword>
<dbReference type="PANTHER" id="PTHR45228">
    <property type="entry name" value="CYCLIC DI-GMP PHOSPHODIESTERASE TM_0186-RELATED"/>
    <property type="match status" value="1"/>
</dbReference>
<dbReference type="InterPro" id="IPR011006">
    <property type="entry name" value="CheY-like_superfamily"/>
</dbReference>
<dbReference type="RefSeq" id="WP_193952422.1">
    <property type="nucleotide sequence ID" value="NZ_JADEYS010000005.1"/>
</dbReference>
<dbReference type="SUPFAM" id="SSF52172">
    <property type="entry name" value="CheY-like"/>
    <property type="match status" value="1"/>
</dbReference>
<keyword evidence="7" id="KW-0175">Coiled coil</keyword>
<dbReference type="GO" id="GO:0003677">
    <property type="term" value="F:DNA binding"/>
    <property type="evidence" value="ECO:0007669"/>
    <property type="project" value="UniProtKB-KW"/>
</dbReference>
<keyword evidence="3" id="KW-0805">Transcription regulation</keyword>
<dbReference type="InterPro" id="IPR001789">
    <property type="entry name" value="Sig_transdc_resp-reg_receiver"/>
</dbReference>
<evidence type="ECO:0000256" key="3">
    <source>
        <dbReference type="ARBA" id="ARBA00023015"/>
    </source>
</evidence>
<evidence type="ECO:0000256" key="1">
    <source>
        <dbReference type="ARBA" id="ARBA00022553"/>
    </source>
</evidence>
<dbReference type="FunFam" id="3.40.50.2300:FF:000001">
    <property type="entry name" value="DNA-binding response regulator PhoB"/>
    <property type="match status" value="1"/>
</dbReference>
<protein>
    <submittedName>
        <fullName evidence="11">Response regulator</fullName>
    </submittedName>
</protein>
<keyword evidence="1 6" id="KW-0597">Phosphoprotein</keyword>
<dbReference type="PANTHER" id="PTHR45228:SF1">
    <property type="entry name" value="CYCLIC DI-GMP PHOSPHODIESTERASE TM_0186"/>
    <property type="match status" value="1"/>
</dbReference>
<dbReference type="Pfam" id="PF00072">
    <property type="entry name" value="Response_reg"/>
    <property type="match status" value="1"/>
</dbReference>
<dbReference type="Gene3D" id="1.10.3210.10">
    <property type="entry name" value="Hypothetical protein af1432"/>
    <property type="match status" value="1"/>
</dbReference>
<dbReference type="InterPro" id="IPR003607">
    <property type="entry name" value="HD/PDEase_dom"/>
</dbReference>
<feature type="domain" description="Response regulatory" evidence="8">
    <location>
        <begin position="6"/>
        <end position="123"/>
    </location>
</feature>
<dbReference type="SUPFAM" id="SSF109604">
    <property type="entry name" value="HD-domain/PDEase-like"/>
    <property type="match status" value="1"/>
</dbReference>